<dbReference type="InterPro" id="IPR058636">
    <property type="entry name" value="Beta-barrel_YknX"/>
</dbReference>
<accession>A0A0S2HYZ9</accession>
<feature type="coiled-coil region" evidence="3">
    <location>
        <begin position="98"/>
        <end position="125"/>
    </location>
</feature>
<dbReference type="GO" id="GO:0030313">
    <property type="term" value="C:cell envelope"/>
    <property type="evidence" value="ECO:0007669"/>
    <property type="project" value="UniProtKB-SubCell"/>
</dbReference>
<dbReference type="EMBL" id="CP013118">
    <property type="protein sequence ID" value="ALO15353.1"/>
    <property type="molecule type" value="Genomic_DNA"/>
</dbReference>
<gene>
    <name evidence="5" type="primary">macA_1</name>
    <name evidence="5" type="ORF">L21SP5_01711</name>
</gene>
<dbReference type="OrthoDB" id="1522431at2"/>
<dbReference type="RefSeq" id="WP_057952819.1">
    <property type="nucleotide sequence ID" value="NZ_CP013118.1"/>
</dbReference>
<evidence type="ECO:0000256" key="2">
    <source>
        <dbReference type="ARBA" id="ARBA00023054"/>
    </source>
</evidence>
<dbReference type="AlphaFoldDB" id="A0A0S2HYZ9"/>
<dbReference type="KEGG" id="blq:L21SP5_01711"/>
<evidence type="ECO:0000313" key="5">
    <source>
        <dbReference type="EMBL" id="ALO15353.1"/>
    </source>
</evidence>
<proteinExistence type="predicted"/>
<sequence length="405" mass="45454">MKKKGLIWGGALLVLLIIVWIAFGSSDKTKTTQLYHKVQYGDFDVVVTTTGELQAENSMDIRGPAGLQRSGLYRIKITDLVPEGTIVDSGDFVASLDKSELSKKLKDIETEIQTKKNQYLQTKLDTTLEMRQTRDELINLKYVLEENRIKLEQSKFEPPATIRQAEINLDKAKRRYEQAVENYKIKRDKAVAKMREVEADLAKTQRKMQEMLDLMGRFDVKAPKGGMVIYQRSWNGTKRKVGSSISPWNPIVATLPDMSSMISRAYINEVDISKISKGQQVEVGVDAFPDKQFAAEIIDVANVGEQRPGSDAKVFEVIIRLSETDSVLKPGMTTSNRIMVSHFDSVLSVPLEALRVTDSARFVYKKAAVGLNKTKVTTGKANDNFIIVEDGLNENDEVTLNLPEE</sequence>
<keyword evidence="6" id="KW-1185">Reference proteome</keyword>
<organism evidence="5 6">
    <name type="scientific">Salinivirga cyanobacteriivorans</name>
    <dbReference type="NCBI Taxonomy" id="1307839"/>
    <lineage>
        <taxon>Bacteria</taxon>
        <taxon>Pseudomonadati</taxon>
        <taxon>Bacteroidota</taxon>
        <taxon>Bacteroidia</taxon>
        <taxon>Bacteroidales</taxon>
        <taxon>Salinivirgaceae</taxon>
        <taxon>Salinivirga</taxon>
    </lineage>
</organism>
<name>A0A0S2HYZ9_9BACT</name>
<comment type="subcellular location">
    <subcellularLocation>
        <location evidence="1">Cell envelope</location>
    </subcellularLocation>
</comment>
<feature type="coiled-coil region" evidence="3">
    <location>
        <begin position="162"/>
        <end position="214"/>
    </location>
</feature>
<dbReference type="Proteomes" id="UP000064893">
    <property type="component" value="Chromosome"/>
</dbReference>
<evidence type="ECO:0000313" key="6">
    <source>
        <dbReference type="Proteomes" id="UP000064893"/>
    </source>
</evidence>
<evidence type="ECO:0000256" key="3">
    <source>
        <dbReference type="SAM" id="Coils"/>
    </source>
</evidence>
<dbReference type="PANTHER" id="PTHR32347:SF14">
    <property type="entry name" value="EFFLUX SYSTEM COMPONENT YKNX-RELATED"/>
    <property type="match status" value="1"/>
</dbReference>
<dbReference type="Gene3D" id="2.40.30.170">
    <property type="match status" value="1"/>
</dbReference>
<dbReference type="InterPro" id="IPR050465">
    <property type="entry name" value="UPF0194_transport"/>
</dbReference>
<dbReference type="STRING" id="1307839.L21SP5_01711"/>
<evidence type="ECO:0000259" key="4">
    <source>
        <dbReference type="Pfam" id="PF25990"/>
    </source>
</evidence>
<feature type="domain" description="YknX-like beta-barrel" evidence="4">
    <location>
        <begin position="264"/>
        <end position="335"/>
    </location>
</feature>
<dbReference type="Pfam" id="PF25990">
    <property type="entry name" value="Beta-barrel_YknX"/>
    <property type="match status" value="1"/>
</dbReference>
<reference evidence="5 6" key="1">
    <citation type="submission" date="2015-11" db="EMBL/GenBank/DDBJ databases">
        <title>Description and complete genome sequence of a novel strain predominating in hypersaline microbial mats and representing a new family of the Bacteriodetes phylum.</title>
        <authorList>
            <person name="Spring S."/>
            <person name="Bunk B."/>
            <person name="Sproer C."/>
            <person name="Klenk H.-P."/>
        </authorList>
    </citation>
    <scope>NUCLEOTIDE SEQUENCE [LARGE SCALE GENOMIC DNA]</scope>
    <source>
        <strain evidence="5 6">L21-Spi-D4</strain>
    </source>
</reference>
<keyword evidence="2 3" id="KW-0175">Coiled coil</keyword>
<dbReference type="Gene3D" id="2.40.420.20">
    <property type="match status" value="1"/>
</dbReference>
<dbReference type="PANTHER" id="PTHR32347">
    <property type="entry name" value="EFFLUX SYSTEM COMPONENT YKNX-RELATED"/>
    <property type="match status" value="1"/>
</dbReference>
<protein>
    <submittedName>
        <fullName evidence="5">Macrolide-specific efflux protein MacA</fullName>
    </submittedName>
</protein>
<evidence type="ECO:0000256" key="1">
    <source>
        <dbReference type="ARBA" id="ARBA00004196"/>
    </source>
</evidence>